<reference evidence="2 4" key="1">
    <citation type="submission" date="2019-07" db="EMBL/GenBank/DDBJ databases">
        <authorList>
            <person name="Qu J.-H."/>
        </authorList>
    </citation>
    <scope>NUCLEOTIDE SEQUENCE [LARGE SCALE GENOMIC DNA]</scope>
    <source>
        <strain evidence="2 4">MDT1-10-3</strain>
    </source>
</reference>
<reference evidence="2 4" key="2">
    <citation type="submission" date="2019-09" db="EMBL/GenBank/DDBJ databases">
        <title>A bacterium isolated from glacier soil.</title>
        <authorList>
            <person name="Liu Q."/>
        </authorList>
    </citation>
    <scope>NUCLEOTIDE SEQUENCE [LARGE SCALE GENOMIC DNA]</scope>
    <source>
        <strain evidence="2 4">MDT1-10-3</strain>
    </source>
</reference>
<keyword evidence="5" id="KW-1185">Reference proteome</keyword>
<dbReference type="PROSITE" id="PS51257">
    <property type="entry name" value="PROKAR_LIPOPROTEIN"/>
    <property type="match status" value="1"/>
</dbReference>
<reference evidence="3 5" key="3">
    <citation type="submission" date="2024-08" db="EMBL/GenBank/DDBJ databases">
        <authorList>
            <person name="Wei W."/>
        </authorList>
    </citation>
    <scope>NUCLEOTIDE SEQUENCE [LARGE SCALE GENOMIC DNA]</scope>
    <source>
        <strain evidence="3 5">XU2</strain>
    </source>
</reference>
<evidence type="ECO:0000256" key="1">
    <source>
        <dbReference type="SAM" id="SignalP"/>
    </source>
</evidence>
<sequence length="306" mass="33367">MKNYQLSFLYFLVSLLFVSCAEEDPAPENPLDANKKVEVWKSDKAASISLLHGAAGASDSLKVIGFKQNGRIELKVKFNGVGTYTLAQSGVVSFYELVDGKETASTYSLDANDKTSELIITKWNPATKELEATFQVTLKKAASGGASVGPESLRFTGGEVKGTATMARKGVVWKAGNVKSIVLKKGLQGADSLVIEDENAAGKIWIHLRFSGVRKYGIPQVVMVSYTELDAQGARKGSYYLNHLDPAKSEAEVTITEWNPDTKAMKGTFRFNLKKDYWGTTPPQEPVVEEYLEFSGGEFKGVVTVL</sequence>
<dbReference type="AlphaFoldDB" id="A0A5M8QKW0"/>
<accession>A0A5M8QKW0</accession>
<proteinExistence type="predicted"/>
<name>A0A5M8QKW0_9BACT</name>
<dbReference type="RefSeq" id="WP_149097811.1">
    <property type="nucleotide sequence ID" value="NZ_BMMG01000002.1"/>
</dbReference>
<evidence type="ECO:0000313" key="2">
    <source>
        <dbReference type="EMBL" id="KAA6435620.1"/>
    </source>
</evidence>
<gene>
    <name evidence="3" type="ORF">ACD591_01775</name>
    <name evidence="2" type="ORF">FOE74_06675</name>
</gene>
<evidence type="ECO:0000313" key="5">
    <source>
        <dbReference type="Proteomes" id="UP001570846"/>
    </source>
</evidence>
<organism evidence="2 4">
    <name type="scientific">Rufibacter glacialis</name>
    <dbReference type="NCBI Taxonomy" id="1259555"/>
    <lineage>
        <taxon>Bacteria</taxon>
        <taxon>Pseudomonadati</taxon>
        <taxon>Bacteroidota</taxon>
        <taxon>Cytophagia</taxon>
        <taxon>Cytophagales</taxon>
        <taxon>Hymenobacteraceae</taxon>
        <taxon>Rufibacter</taxon>
    </lineage>
</organism>
<dbReference type="EMBL" id="VKKZ01000019">
    <property type="protein sequence ID" value="KAA6435620.1"/>
    <property type="molecule type" value="Genomic_DNA"/>
</dbReference>
<protein>
    <submittedName>
        <fullName evidence="3">DUF6252 family protein</fullName>
    </submittedName>
</protein>
<comment type="caution">
    <text evidence="2">The sequence shown here is derived from an EMBL/GenBank/DDBJ whole genome shotgun (WGS) entry which is preliminary data.</text>
</comment>
<dbReference type="Proteomes" id="UP001570846">
    <property type="component" value="Unassembled WGS sequence"/>
</dbReference>
<feature type="chain" id="PRO_5024350996" evidence="1">
    <location>
        <begin position="22"/>
        <end position="306"/>
    </location>
</feature>
<evidence type="ECO:0000313" key="3">
    <source>
        <dbReference type="EMBL" id="MFA1770003.1"/>
    </source>
</evidence>
<feature type="signal peptide" evidence="1">
    <location>
        <begin position="1"/>
        <end position="21"/>
    </location>
</feature>
<dbReference type="EMBL" id="JBGOGF010000001">
    <property type="protein sequence ID" value="MFA1770003.1"/>
    <property type="molecule type" value="Genomic_DNA"/>
</dbReference>
<keyword evidence="1" id="KW-0732">Signal</keyword>
<dbReference type="Proteomes" id="UP000323866">
    <property type="component" value="Unassembled WGS sequence"/>
</dbReference>
<dbReference type="OrthoDB" id="894122at2"/>
<evidence type="ECO:0000313" key="4">
    <source>
        <dbReference type="Proteomes" id="UP000323866"/>
    </source>
</evidence>